<sequence length="153" mass="16750">MIRTALPADEPILRELDRVTWSTLHSPAPAPAADRPFELDGVLVAELADGLAGYVKLGQALPLRSSEHILEIKGLSVAPEHRRRGVGRALIGAAVQQARAAGARRLMLRVLGHNLGARELYAQCGFEVEGVHRELFLLDGRYVDDIWMARSLT</sequence>
<comment type="caution">
    <text evidence="4">The sequence shown here is derived from an EMBL/GenBank/DDBJ whole genome shotgun (WGS) entry which is preliminary data.</text>
</comment>
<dbReference type="PANTHER" id="PTHR43877">
    <property type="entry name" value="AMINOALKYLPHOSPHONATE N-ACETYLTRANSFERASE-RELATED-RELATED"/>
    <property type="match status" value="1"/>
</dbReference>
<dbReference type="PROSITE" id="PS51186">
    <property type="entry name" value="GNAT"/>
    <property type="match status" value="1"/>
</dbReference>
<evidence type="ECO:0000313" key="4">
    <source>
        <dbReference type="EMBL" id="MDA0162105.1"/>
    </source>
</evidence>
<reference evidence="4" key="1">
    <citation type="submission" date="2022-10" db="EMBL/GenBank/DDBJ databases">
        <title>The WGS of Solirubrobacter ginsenosidimutans DSM 21036.</title>
        <authorList>
            <person name="Jiang Z."/>
        </authorList>
    </citation>
    <scope>NUCLEOTIDE SEQUENCE</scope>
    <source>
        <strain evidence="4">DSM 21036</strain>
    </source>
</reference>
<dbReference type="Proteomes" id="UP001149140">
    <property type="component" value="Unassembled WGS sequence"/>
</dbReference>
<keyword evidence="5" id="KW-1185">Reference proteome</keyword>
<evidence type="ECO:0000256" key="2">
    <source>
        <dbReference type="ARBA" id="ARBA00023315"/>
    </source>
</evidence>
<dbReference type="CDD" id="cd04301">
    <property type="entry name" value="NAT_SF"/>
    <property type="match status" value="1"/>
</dbReference>
<gene>
    <name evidence="4" type="ORF">OM076_17665</name>
</gene>
<keyword evidence="1" id="KW-0808">Transferase</keyword>
<evidence type="ECO:0000313" key="5">
    <source>
        <dbReference type="Proteomes" id="UP001149140"/>
    </source>
</evidence>
<dbReference type="InterPro" id="IPR016181">
    <property type="entry name" value="Acyl_CoA_acyltransferase"/>
</dbReference>
<keyword evidence="2" id="KW-0012">Acyltransferase</keyword>
<accession>A0A9X3S0J1</accession>
<evidence type="ECO:0000259" key="3">
    <source>
        <dbReference type="PROSITE" id="PS51186"/>
    </source>
</evidence>
<dbReference type="Pfam" id="PF00583">
    <property type="entry name" value="Acetyltransf_1"/>
    <property type="match status" value="1"/>
</dbReference>
<protein>
    <submittedName>
        <fullName evidence="4">GNAT family N-acetyltransferase</fullName>
    </submittedName>
</protein>
<proteinExistence type="predicted"/>
<organism evidence="4 5">
    <name type="scientific">Solirubrobacter ginsenosidimutans</name>
    <dbReference type="NCBI Taxonomy" id="490573"/>
    <lineage>
        <taxon>Bacteria</taxon>
        <taxon>Bacillati</taxon>
        <taxon>Actinomycetota</taxon>
        <taxon>Thermoleophilia</taxon>
        <taxon>Solirubrobacterales</taxon>
        <taxon>Solirubrobacteraceae</taxon>
        <taxon>Solirubrobacter</taxon>
    </lineage>
</organism>
<feature type="domain" description="N-acetyltransferase" evidence="3">
    <location>
        <begin position="1"/>
        <end position="153"/>
    </location>
</feature>
<dbReference type="InterPro" id="IPR050832">
    <property type="entry name" value="Bact_Acetyltransf"/>
</dbReference>
<dbReference type="EMBL" id="JAPDOD010000016">
    <property type="protein sequence ID" value="MDA0162105.1"/>
    <property type="molecule type" value="Genomic_DNA"/>
</dbReference>
<dbReference type="AlphaFoldDB" id="A0A9X3S0J1"/>
<dbReference type="InterPro" id="IPR000182">
    <property type="entry name" value="GNAT_dom"/>
</dbReference>
<dbReference type="Gene3D" id="3.40.630.30">
    <property type="match status" value="1"/>
</dbReference>
<name>A0A9X3S0J1_9ACTN</name>
<dbReference type="RefSeq" id="WP_270041342.1">
    <property type="nucleotide sequence ID" value="NZ_JAPDOD010000016.1"/>
</dbReference>
<dbReference type="SUPFAM" id="SSF55729">
    <property type="entry name" value="Acyl-CoA N-acyltransferases (Nat)"/>
    <property type="match status" value="1"/>
</dbReference>
<evidence type="ECO:0000256" key="1">
    <source>
        <dbReference type="ARBA" id="ARBA00022679"/>
    </source>
</evidence>
<dbReference type="GO" id="GO:0016747">
    <property type="term" value="F:acyltransferase activity, transferring groups other than amino-acyl groups"/>
    <property type="evidence" value="ECO:0007669"/>
    <property type="project" value="InterPro"/>
</dbReference>